<evidence type="ECO:0000256" key="1">
    <source>
        <dbReference type="SAM" id="SignalP"/>
    </source>
</evidence>
<feature type="chain" id="PRO_5046362924" evidence="1">
    <location>
        <begin position="18"/>
        <end position="261"/>
    </location>
</feature>
<comment type="caution">
    <text evidence="2">The sequence shown here is derived from an EMBL/GenBank/DDBJ whole genome shotgun (WGS) entry which is preliminary data.</text>
</comment>
<accession>A0ABW7ISJ9</accession>
<reference evidence="2 3" key="1">
    <citation type="submission" date="2024-10" db="EMBL/GenBank/DDBJ databases">
        <authorList>
            <person name="Yibar A."/>
            <person name="Saticioglu I.B."/>
            <person name="Duman M."/>
            <person name="Ajmi N."/>
            <person name="Gurler F."/>
            <person name="Ay H."/>
            <person name="Onuk E."/>
            <person name="Guler S."/>
            <person name="Romalde J.L."/>
        </authorList>
    </citation>
    <scope>NUCLEOTIDE SEQUENCE [LARGE SCALE GENOMIC DNA]</scope>
    <source>
        <strain evidence="2 3">1-TCBS-B</strain>
    </source>
</reference>
<keyword evidence="3" id="KW-1185">Reference proteome</keyword>
<protein>
    <submittedName>
        <fullName evidence="2">Uncharacterized protein</fullName>
    </submittedName>
</protein>
<sequence length="261" mass="29836">MKFMSILALFYSLHTFASELELPTCEMENKLVTPITFFAPESLREEYEDSAVKFVIEGMVSKSNEILDNSCIPMQRELKEIIYVSGFDTEIFQDIYAAGNYIDYYYEDKVSQIQRSHSEFYGLVVSTTYSDFELEYCGATDVSANDRFFVVDMHCPKMVLEHELGHLAWAMHDMDTLAEQGLSLYELDDVVPFYDRDKAKSYAFAYQCGGKGTVMSYAEDYIPVYSSPDIKHNGVVCGDPDFANNAKVLRDYALERLGEKP</sequence>
<dbReference type="RefSeq" id="WP_394630501.1">
    <property type="nucleotide sequence ID" value="NZ_JBIHSF010000012.1"/>
</dbReference>
<dbReference type="Proteomes" id="UP001607125">
    <property type="component" value="Unassembled WGS sequence"/>
</dbReference>
<name>A0ABW7ISJ9_9VIBR</name>
<gene>
    <name evidence="2" type="ORF">ACGRH2_26350</name>
</gene>
<evidence type="ECO:0000313" key="3">
    <source>
        <dbReference type="Proteomes" id="UP001607125"/>
    </source>
</evidence>
<organism evidence="2 3">
    <name type="scientific">Vibrio barjaei</name>
    <dbReference type="NCBI Taxonomy" id="1676683"/>
    <lineage>
        <taxon>Bacteria</taxon>
        <taxon>Pseudomonadati</taxon>
        <taxon>Pseudomonadota</taxon>
        <taxon>Gammaproteobacteria</taxon>
        <taxon>Vibrionales</taxon>
        <taxon>Vibrionaceae</taxon>
        <taxon>Vibrio</taxon>
    </lineage>
</organism>
<dbReference type="EMBL" id="JBIHSF010000012">
    <property type="protein sequence ID" value="MFH0263934.1"/>
    <property type="molecule type" value="Genomic_DNA"/>
</dbReference>
<dbReference type="SUPFAM" id="SSF55486">
    <property type="entry name" value="Metalloproteases ('zincins'), catalytic domain"/>
    <property type="match status" value="1"/>
</dbReference>
<proteinExistence type="predicted"/>
<feature type="signal peptide" evidence="1">
    <location>
        <begin position="1"/>
        <end position="17"/>
    </location>
</feature>
<keyword evidence="1" id="KW-0732">Signal</keyword>
<evidence type="ECO:0000313" key="2">
    <source>
        <dbReference type="EMBL" id="MFH0263934.1"/>
    </source>
</evidence>